<sequence>MLNINHLKFGYKPKKTLFENVNLHLSAGHIYGLLGKNGAGKSSLLRMMCGLLFPKEGTIEAMGFMPMQRKPSFLQQVYFVPEEVELPHLQIKQFVKVNGAFYPAFNVEQFTLLLTEFEVNIDSHIKDLSYGQQKKVVIAFAIATNARLLLLDEPTNGLDIPSKAQLRKVLAGHINEDSCIIISTHQIRDLDSLIDSIIILDNGEIILNESTDRITEKLAFKVLNQETAAPILYAEPSLAGQLTVLENVNNEASKLDIELLFNAATVNKPELLRIFNN</sequence>
<dbReference type="PROSITE" id="PS50893">
    <property type="entry name" value="ABC_TRANSPORTER_2"/>
    <property type="match status" value="1"/>
</dbReference>
<evidence type="ECO:0000313" key="6">
    <source>
        <dbReference type="Proteomes" id="UP000315971"/>
    </source>
</evidence>
<dbReference type="InterPro" id="IPR003439">
    <property type="entry name" value="ABC_transporter-like_ATP-bd"/>
</dbReference>
<dbReference type="InterPro" id="IPR003593">
    <property type="entry name" value="AAA+_ATPase"/>
</dbReference>
<gene>
    <name evidence="5" type="ORF">SAMN06265350_101104</name>
</gene>
<name>A0A521AFH7_9SPHI</name>
<dbReference type="InterPro" id="IPR027417">
    <property type="entry name" value="P-loop_NTPase"/>
</dbReference>
<reference evidence="5 6" key="1">
    <citation type="submission" date="2017-05" db="EMBL/GenBank/DDBJ databases">
        <authorList>
            <person name="Varghese N."/>
            <person name="Submissions S."/>
        </authorList>
    </citation>
    <scope>NUCLEOTIDE SEQUENCE [LARGE SCALE GENOMIC DNA]</scope>
    <source>
        <strain evidence="5 6">DSM 21342</strain>
    </source>
</reference>
<evidence type="ECO:0000256" key="1">
    <source>
        <dbReference type="ARBA" id="ARBA00022448"/>
    </source>
</evidence>
<dbReference type="Gene3D" id="3.40.50.300">
    <property type="entry name" value="P-loop containing nucleotide triphosphate hydrolases"/>
    <property type="match status" value="1"/>
</dbReference>
<protein>
    <submittedName>
        <fullName evidence="5">ABC-2 type transport system ATP-binding protein</fullName>
    </submittedName>
</protein>
<dbReference type="Proteomes" id="UP000315971">
    <property type="component" value="Unassembled WGS sequence"/>
</dbReference>
<feature type="domain" description="ABC transporter" evidence="4">
    <location>
        <begin position="2"/>
        <end position="227"/>
    </location>
</feature>
<dbReference type="InterPro" id="IPR051782">
    <property type="entry name" value="ABC_Transporter_VariousFunc"/>
</dbReference>
<dbReference type="OrthoDB" id="9785229at2"/>
<evidence type="ECO:0000256" key="2">
    <source>
        <dbReference type="ARBA" id="ARBA00022741"/>
    </source>
</evidence>
<dbReference type="SUPFAM" id="SSF52540">
    <property type="entry name" value="P-loop containing nucleoside triphosphate hydrolases"/>
    <property type="match status" value="1"/>
</dbReference>
<accession>A0A521AFH7</accession>
<organism evidence="5 6">
    <name type="scientific">Solitalea koreensis</name>
    <dbReference type="NCBI Taxonomy" id="543615"/>
    <lineage>
        <taxon>Bacteria</taxon>
        <taxon>Pseudomonadati</taxon>
        <taxon>Bacteroidota</taxon>
        <taxon>Sphingobacteriia</taxon>
        <taxon>Sphingobacteriales</taxon>
        <taxon>Sphingobacteriaceae</taxon>
        <taxon>Solitalea</taxon>
    </lineage>
</organism>
<proteinExistence type="predicted"/>
<dbReference type="GO" id="GO:0005524">
    <property type="term" value="F:ATP binding"/>
    <property type="evidence" value="ECO:0007669"/>
    <property type="project" value="UniProtKB-KW"/>
</dbReference>
<dbReference type="PANTHER" id="PTHR42939">
    <property type="entry name" value="ABC TRANSPORTER ATP-BINDING PROTEIN ALBC-RELATED"/>
    <property type="match status" value="1"/>
</dbReference>
<keyword evidence="2" id="KW-0547">Nucleotide-binding</keyword>
<dbReference type="PANTHER" id="PTHR42939:SF1">
    <property type="entry name" value="ABC TRANSPORTER ATP-BINDING PROTEIN ALBC-RELATED"/>
    <property type="match status" value="1"/>
</dbReference>
<dbReference type="EMBL" id="FXSZ01000001">
    <property type="protein sequence ID" value="SMO33518.1"/>
    <property type="molecule type" value="Genomic_DNA"/>
</dbReference>
<dbReference type="GO" id="GO:0016887">
    <property type="term" value="F:ATP hydrolysis activity"/>
    <property type="evidence" value="ECO:0007669"/>
    <property type="project" value="InterPro"/>
</dbReference>
<dbReference type="RefSeq" id="WP_142600561.1">
    <property type="nucleotide sequence ID" value="NZ_FXSZ01000001.1"/>
</dbReference>
<keyword evidence="1" id="KW-0813">Transport</keyword>
<dbReference type="SMART" id="SM00382">
    <property type="entry name" value="AAA"/>
    <property type="match status" value="1"/>
</dbReference>
<evidence type="ECO:0000313" key="5">
    <source>
        <dbReference type="EMBL" id="SMO33518.1"/>
    </source>
</evidence>
<evidence type="ECO:0000256" key="3">
    <source>
        <dbReference type="ARBA" id="ARBA00022840"/>
    </source>
</evidence>
<dbReference type="Pfam" id="PF00005">
    <property type="entry name" value="ABC_tran"/>
    <property type="match status" value="1"/>
</dbReference>
<evidence type="ECO:0000259" key="4">
    <source>
        <dbReference type="PROSITE" id="PS50893"/>
    </source>
</evidence>
<keyword evidence="6" id="KW-1185">Reference proteome</keyword>
<keyword evidence="3 5" id="KW-0067">ATP-binding</keyword>
<dbReference type="AlphaFoldDB" id="A0A521AFH7"/>
<dbReference type="CDD" id="cd03230">
    <property type="entry name" value="ABC_DR_subfamily_A"/>
    <property type="match status" value="1"/>
</dbReference>